<keyword evidence="3" id="KW-1185">Reference proteome</keyword>
<dbReference type="Proteomes" id="UP000761534">
    <property type="component" value="Unassembled WGS sequence"/>
</dbReference>
<dbReference type="VEuPathDB" id="FungiDB:TRICI_005580"/>
<accession>A0A642US13</accession>
<reference evidence="2" key="1">
    <citation type="journal article" date="2019" name="G3 (Bethesda)">
        <title>Genome Assemblies of Two Rare Opportunistic Yeast Pathogens: Diutina rugosa (syn. Candida rugosa) and Trichomonascus ciferrii (syn. Candida ciferrii).</title>
        <authorList>
            <person name="Mixao V."/>
            <person name="Saus E."/>
            <person name="Hansen A.P."/>
            <person name="Lass-Florl C."/>
            <person name="Gabaldon T."/>
        </authorList>
    </citation>
    <scope>NUCLEOTIDE SEQUENCE</scope>
    <source>
        <strain evidence="2">CBS 4856</strain>
    </source>
</reference>
<comment type="caution">
    <text evidence="2">The sequence shown here is derived from an EMBL/GenBank/DDBJ whole genome shotgun (WGS) entry which is preliminary data.</text>
</comment>
<protein>
    <recommendedName>
        <fullName evidence="4">Extracellular membrane protein CFEM domain-containing protein</fullName>
    </recommendedName>
</protein>
<evidence type="ECO:0000313" key="3">
    <source>
        <dbReference type="Proteomes" id="UP000761534"/>
    </source>
</evidence>
<dbReference type="EMBL" id="SWFS01000433">
    <property type="protein sequence ID" value="KAA8904205.1"/>
    <property type="molecule type" value="Genomic_DNA"/>
</dbReference>
<feature type="signal peptide" evidence="1">
    <location>
        <begin position="1"/>
        <end position="19"/>
    </location>
</feature>
<evidence type="ECO:0000256" key="1">
    <source>
        <dbReference type="SAM" id="SignalP"/>
    </source>
</evidence>
<feature type="chain" id="PRO_5024976889" description="Extracellular membrane protein CFEM domain-containing protein" evidence="1">
    <location>
        <begin position="20"/>
        <end position="106"/>
    </location>
</feature>
<evidence type="ECO:0000313" key="2">
    <source>
        <dbReference type="EMBL" id="KAA8904205.1"/>
    </source>
</evidence>
<evidence type="ECO:0008006" key="4">
    <source>
        <dbReference type="Google" id="ProtNLM"/>
    </source>
</evidence>
<keyword evidence="1" id="KW-0732">Signal</keyword>
<organism evidence="2 3">
    <name type="scientific">Trichomonascus ciferrii</name>
    <dbReference type="NCBI Taxonomy" id="44093"/>
    <lineage>
        <taxon>Eukaryota</taxon>
        <taxon>Fungi</taxon>
        <taxon>Dikarya</taxon>
        <taxon>Ascomycota</taxon>
        <taxon>Saccharomycotina</taxon>
        <taxon>Dipodascomycetes</taxon>
        <taxon>Dipodascales</taxon>
        <taxon>Trichomonascaceae</taxon>
        <taxon>Trichomonascus</taxon>
        <taxon>Trichomonascus ciferrii complex</taxon>
    </lineage>
</organism>
<name>A0A642US13_9ASCO</name>
<proteinExistence type="predicted"/>
<sequence>MKFALVAATFAAIFSQAVASPAPEADAVAEAEAWANADSLCYQNCGRAMTEFNKCKGQGANKHNCICSSQSRFHRFYDQCVKCPDYIVNKFSHSLAIPERECGLSH</sequence>
<dbReference type="AlphaFoldDB" id="A0A642US13"/>
<gene>
    <name evidence="2" type="ORF">TRICI_005580</name>
</gene>